<feature type="region of interest" description="Disordered" evidence="2">
    <location>
        <begin position="1010"/>
        <end position="1034"/>
    </location>
</feature>
<dbReference type="AlphaFoldDB" id="A0A835SSX7"/>
<feature type="region of interest" description="Disordered" evidence="2">
    <location>
        <begin position="78"/>
        <end position="102"/>
    </location>
</feature>
<feature type="compositionally biased region" description="Low complexity" evidence="2">
    <location>
        <begin position="423"/>
        <end position="469"/>
    </location>
</feature>
<proteinExistence type="predicted"/>
<evidence type="ECO:0000313" key="4">
    <source>
        <dbReference type="EMBL" id="KAG2426065.1"/>
    </source>
</evidence>
<dbReference type="SMART" id="SM00184">
    <property type="entry name" value="RING"/>
    <property type="match status" value="1"/>
</dbReference>
<feature type="region of interest" description="Disordered" evidence="2">
    <location>
        <begin position="829"/>
        <end position="858"/>
    </location>
</feature>
<keyword evidence="5" id="KW-1185">Reference proteome</keyword>
<evidence type="ECO:0000313" key="5">
    <source>
        <dbReference type="Proteomes" id="UP000650467"/>
    </source>
</evidence>
<dbReference type="InterPro" id="IPR051728">
    <property type="entry name" value="RING-FYVE_E3_ubiquitin-ligase"/>
</dbReference>
<feature type="compositionally biased region" description="Polar residues" evidence="2">
    <location>
        <begin position="403"/>
        <end position="419"/>
    </location>
</feature>
<feature type="compositionally biased region" description="Low complexity" evidence="2">
    <location>
        <begin position="523"/>
        <end position="537"/>
    </location>
</feature>
<comment type="caution">
    <text evidence="4">The sequence shown here is derived from an EMBL/GenBank/DDBJ whole genome shotgun (WGS) entry which is preliminary data.</text>
</comment>
<evidence type="ECO:0000259" key="3">
    <source>
        <dbReference type="PROSITE" id="PS50089"/>
    </source>
</evidence>
<sequence length="1223" mass="119936">MARDLDARSEAAIAYLLGLASVEERRAATALPWPKLLVAVRALVGCQRCGFVPTVVAAFCPELAAALNAPLLADSSGSSSGSSARSSASGGGPGPGSGAAEADPATELLFQGRSGGSVTSGLLAPAQLLALLDNGGGGGGGADLVSLLQFAWRDAAGANGAAASAAAGDVAAAPDQDAGAFGGRAGGGLGAASGVSGGDDGGGGLRRLALNDQLLGKGRLLRRFLTESRGAMEVGERGGGGAGVGPAGAGWVMALSEEVGDCRRHVGYPGPAELASTLARLGLQRAHTLERLAAWGVLRAPAPAPARAAAAADPAAAMAVAGQGRRQPARGRGTAGAAVAAADGAGGLAMGAGGAGDGEEVEEEADLELAVAIQLSLQEAAASAAAAATDGTLEMGIAEAQQTPTRGTPQAPSRAQRTPHTPAPARAQPASAAATPPGPGAADPGTEASGRSPAPPASGGRRAASGRPRPLGESVEGLAAYGLAVDPPWDGHSDSHSPGPDPRRLPSAGPAANLPSPQHPRHAAAMEAAGQPPAAAAPAPAAGLVSVSAAAAAAAGLEDASVLVDAVAVAALPPSLRERVEQLVSQLVQVQQRRARLQHACQHSIVAAGRKLLLLLLQQLWAELLRAADRAAAAALVTAGAEDDVGARDAPTSAGTAGGLVLELASAAPQRAASATERGWTRATAAAAAAGRVGGLTGASSAPSPLPAASQPGSLASASAAASASPGAATARRQPRYAGRLADLAEGLGDEDTHLDLDSLDPESDLNRNLDPGGGLGPPEVSDLESVLEDVVRLREREGRAGGGDRSGALGGSRSFPVDSYGYDDRRLQTWHGPSAPDGARGAGSDGDDLGEAGGWDDAPRVGASAHLRLSSTIGAFGGGSSAAARDALGNRLRQVSAPAPAPHRAGDGGLPGPSERAAATAAMMLSAALPAIGGYGGAAAAARRSVSVAMPSSSPAAAATTTAPAAGFGVDGPAGARPPLGSAARRSMAALWESTGLAGSSSSSSRAAGTAAAAADSEAGAAAGGERGSAPDREARISRILNRSSIAVSSGGGGMLGLCGGGGGSSGAACGCACVSARAEQAEQLRVLQGQLCRCQQSQSELQREVGRLLDQMAGTRRAAEQATAAVRRELAQWQGDAQALQGLGPEALTELAARMEAALSRVRGAALAAAAERDHQCPVCWEARKGLVFGCGHQTCVGCGEKLAACPICREPVALRIRVYG</sequence>
<dbReference type="EMBL" id="JAEHOC010000050">
    <property type="protein sequence ID" value="KAG2426065.1"/>
    <property type="molecule type" value="Genomic_DNA"/>
</dbReference>
<feature type="domain" description="RING-type" evidence="3">
    <location>
        <begin position="1179"/>
        <end position="1212"/>
    </location>
</feature>
<dbReference type="OrthoDB" id="5855668at2759"/>
<evidence type="ECO:0000256" key="2">
    <source>
        <dbReference type="SAM" id="MobiDB-lite"/>
    </source>
</evidence>
<feature type="region of interest" description="Disordered" evidence="2">
    <location>
        <begin position="895"/>
        <end position="916"/>
    </location>
</feature>
<dbReference type="GO" id="GO:0008270">
    <property type="term" value="F:zinc ion binding"/>
    <property type="evidence" value="ECO:0007669"/>
    <property type="project" value="UniProtKB-KW"/>
</dbReference>
<protein>
    <recommendedName>
        <fullName evidence="3">RING-type domain-containing protein</fullName>
    </recommendedName>
</protein>
<dbReference type="Pfam" id="PF13920">
    <property type="entry name" value="zf-C3HC4_3"/>
    <property type="match status" value="1"/>
</dbReference>
<feature type="compositionally biased region" description="Low complexity" evidence="2">
    <location>
        <begin position="78"/>
        <end position="88"/>
    </location>
</feature>
<dbReference type="Proteomes" id="UP000650467">
    <property type="component" value="Unassembled WGS sequence"/>
</dbReference>
<dbReference type="Gene3D" id="3.30.40.10">
    <property type="entry name" value="Zinc/RING finger domain, C3HC4 (zinc finger)"/>
    <property type="match status" value="1"/>
</dbReference>
<dbReference type="InterPro" id="IPR001841">
    <property type="entry name" value="Znf_RING"/>
</dbReference>
<feature type="region of interest" description="Disordered" evidence="2">
    <location>
        <begin position="752"/>
        <end position="785"/>
    </location>
</feature>
<gene>
    <name evidence="4" type="ORF">HXX76_013253</name>
</gene>
<keyword evidence="1" id="KW-0863">Zinc-finger</keyword>
<dbReference type="SUPFAM" id="SSF57850">
    <property type="entry name" value="RING/U-box"/>
    <property type="match status" value="1"/>
</dbReference>
<feature type="region of interest" description="Disordered" evidence="2">
    <location>
        <begin position="403"/>
        <end position="537"/>
    </location>
</feature>
<dbReference type="InterPro" id="IPR013083">
    <property type="entry name" value="Znf_RING/FYVE/PHD"/>
</dbReference>
<reference evidence="4" key="1">
    <citation type="journal article" date="2020" name="bioRxiv">
        <title>Comparative genomics of Chlamydomonas.</title>
        <authorList>
            <person name="Craig R.J."/>
            <person name="Hasan A.R."/>
            <person name="Ness R.W."/>
            <person name="Keightley P.D."/>
        </authorList>
    </citation>
    <scope>NUCLEOTIDE SEQUENCE</scope>
    <source>
        <strain evidence="4">SAG 7.73</strain>
    </source>
</reference>
<name>A0A835SSX7_CHLIN</name>
<keyword evidence="1" id="KW-0862">Zinc</keyword>
<dbReference type="PROSITE" id="PS50089">
    <property type="entry name" value="ZF_RING_2"/>
    <property type="match status" value="1"/>
</dbReference>
<evidence type="ECO:0000256" key="1">
    <source>
        <dbReference type="PROSITE-ProRule" id="PRU00175"/>
    </source>
</evidence>
<keyword evidence="1" id="KW-0479">Metal-binding</keyword>
<feature type="compositionally biased region" description="Low complexity" evidence="2">
    <location>
        <begin position="1010"/>
        <end position="1022"/>
    </location>
</feature>
<organism evidence="4 5">
    <name type="scientific">Chlamydomonas incerta</name>
    <dbReference type="NCBI Taxonomy" id="51695"/>
    <lineage>
        <taxon>Eukaryota</taxon>
        <taxon>Viridiplantae</taxon>
        <taxon>Chlorophyta</taxon>
        <taxon>core chlorophytes</taxon>
        <taxon>Chlorophyceae</taxon>
        <taxon>CS clade</taxon>
        <taxon>Chlamydomonadales</taxon>
        <taxon>Chlamydomonadaceae</taxon>
        <taxon>Chlamydomonas</taxon>
    </lineage>
</organism>
<dbReference type="PANTHER" id="PTHR14879:SF5">
    <property type="entry name" value="RING-TYPE DOMAIN-CONTAINING PROTEIN"/>
    <property type="match status" value="1"/>
</dbReference>
<dbReference type="PANTHER" id="PTHR14879">
    <property type="entry name" value="CASPASE REGULATOR, RING FINGER DOMAIN-CONTAINING"/>
    <property type="match status" value="1"/>
</dbReference>
<accession>A0A835SSX7</accession>